<reference evidence="1 2" key="1">
    <citation type="submission" date="2023-07" db="EMBL/GenBank/DDBJ databases">
        <title>Genomic Encyclopedia of Type Strains, Phase IV (KMG-IV): sequencing the most valuable type-strain genomes for metagenomic binning, comparative biology and taxonomic classification.</title>
        <authorList>
            <person name="Goeker M."/>
        </authorList>
    </citation>
    <scope>NUCLEOTIDE SEQUENCE [LARGE SCALE GENOMIC DNA]</scope>
    <source>
        <strain evidence="1 2">DSM 18695</strain>
    </source>
</reference>
<sequence length="111" mass="12265">MSRPLTPQDKVAAFKVATGSFARYLEDHGVRPMNDELLESTLRHCMGIMAGTCGPGRMDISWQGAGLKIWASWEIANIVKERPIFAGTKTLAAAREVYGIRRPGDEQLSLF</sequence>
<dbReference type="EMBL" id="JAUSVS010000007">
    <property type="protein sequence ID" value="MDQ0465573.1"/>
    <property type="molecule type" value="Genomic_DNA"/>
</dbReference>
<protein>
    <submittedName>
        <fullName evidence="1">Uncharacterized protein</fullName>
    </submittedName>
</protein>
<organism evidence="1 2">
    <name type="scientific">Caulobacter ginsengisoli</name>
    <dbReference type="NCBI Taxonomy" id="400775"/>
    <lineage>
        <taxon>Bacteria</taxon>
        <taxon>Pseudomonadati</taxon>
        <taxon>Pseudomonadota</taxon>
        <taxon>Alphaproteobacteria</taxon>
        <taxon>Caulobacterales</taxon>
        <taxon>Caulobacteraceae</taxon>
        <taxon>Caulobacter</taxon>
    </lineage>
</organism>
<name>A0ABU0IU86_9CAUL</name>
<comment type="caution">
    <text evidence="1">The sequence shown here is derived from an EMBL/GenBank/DDBJ whole genome shotgun (WGS) entry which is preliminary data.</text>
</comment>
<gene>
    <name evidence="1" type="ORF">QO010_003362</name>
</gene>
<evidence type="ECO:0000313" key="2">
    <source>
        <dbReference type="Proteomes" id="UP001228905"/>
    </source>
</evidence>
<evidence type="ECO:0000313" key="1">
    <source>
        <dbReference type="EMBL" id="MDQ0465573.1"/>
    </source>
</evidence>
<proteinExistence type="predicted"/>
<dbReference type="Proteomes" id="UP001228905">
    <property type="component" value="Unassembled WGS sequence"/>
</dbReference>
<accession>A0ABU0IU86</accession>
<keyword evidence="2" id="KW-1185">Reference proteome</keyword>
<dbReference type="RefSeq" id="WP_307351013.1">
    <property type="nucleotide sequence ID" value="NZ_JAUSVS010000007.1"/>
</dbReference>